<accession>A0ABN3TD67</accession>
<feature type="region of interest" description="Disordered" evidence="1">
    <location>
        <begin position="24"/>
        <end position="48"/>
    </location>
</feature>
<sequence>MGWGQRETEQWHQGCSSEALAVTRALPPLGDRKAPGRPYGATGDVRSPRRGVRRLGTGLLRLDPEGLAELLDAADSLDWTELDVSADVDQVAALLDDLPDEVPGA</sequence>
<comment type="caution">
    <text evidence="2">The sequence shown here is derived from an EMBL/GenBank/DDBJ whole genome shotgun (WGS) entry which is preliminary data.</text>
</comment>
<evidence type="ECO:0000313" key="2">
    <source>
        <dbReference type="EMBL" id="GAA2699298.1"/>
    </source>
</evidence>
<dbReference type="EMBL" id="BAAASK010000029">
    <property type="protein sequence ID" value="GAA2699298.1"/>
    <property type="molecule type" value="Genomic_DNA"/>
</dbReference>
<organism evidence="2 3">
    <name type="scientific">Streptomyces violaceolatus</name>
    <dbReference type="NCBI Taxonomy" id="67378"/>
    <lineage>
        <taxon>Bacteria</taxon>
        <taxon>Bacillati</taxon>
        <taxon>Actinomycetota</taxon>
        <taxon>Actinomycetes</taxon>
        <taxon>Kitasatosporales</taxon>
        <taxon>Streptomycetaceae</taxon>
        <taxon>Streptomyces</taxon>
        <taxon>Streptomyces violaceoruber group</taxon>
    </lineage>
</organism>
<keyword evidence="3" id="KW-1185">Reference proteome</keyword>
<evidence type="ECO:0000256" key="1">
    <source>
        <dbReference type="SAM" id="MobiDB-lite"/>
    </source>
</evidence>
<gene>
    <name evidence="2" type="ORF">GCM10010310_66120</name>
</gene>
<name>A0ABN3TD67_9ACTN</name>
<reference evidence="2 3" key="1">
    <citation type="journal article" date="2019" name="Int. J. Syst. Evol. Microbiol.">
        <title>The Global Catalogue of Microorganisms (GCM) 10K type strain sequencing project: providing services to taxonomists for standard genome sequencing and annotation.</title>
        <authorList>
            <consortium name="The Broad Institute Genomics Platform"/>
            <consortium name="The Broad Institute Genome Sequencing Center for Infectious Disease"/>
            <person name="Wu L."/>
            <person name="Ma J."/>
        </authorList>
    </citation>
    <scope>NUCLEOTIDE SEQUENCE [LARGE SCALE GENOMIC DNA]</scope>
    <source>
        <strain evidence="2 3">JCM 4531</strain>
    </source>
</reference>
<protein>
    <submittedName>
        <fullName evidence="2">Uncharacterized protein</fullName>
    </submittedName>
</protein>
<evidence type="ECO:0000313" key="3">
    <source>
        <dbReference type="Proteomes" id="UP001499989"/>
    </source>
</evidence>
<proteinExistence type="predicted"/>
<dbReference type="Proteomes" id="UP001499989">
    <property type="component" value="Unassembled WGS sequence"/>
</dbReference>